<evidence type="ECO:0000256" key="3">
    <source>
        <dbReference type="ARBA" id="ARBA00022741"/>
    </source>
</evidence>
<proteinExistence type="inferred from homology"/>
<dbReference type="InterPro" id="IPR000873">
    <property type="entry name" value="AMP-dep_synth/lig_dom"/>
</dbReference>
<dbReference type="EMBL" id="CP086715">
    <property type="protein sequence ID" value="WOO79910.1"/>
    <property type="molecule type" value="Genomic_DNA"/>
</dbReference>
<dbReference type="RefSeq" id="XP_062625942.1">
    <property type="nucleotide sequence ID" value="XM_062769958.1"/>
</dbReference>
<evidence type="ECO:0000256" key="4">
    <source>
        <dbReference type="ARBA" id="ARBA00022840"/>
    </source>
</evidence>
<evidence type="ECO:0000313" key="8">
    <source>
        <dbReference type="Proteomes" id="UP000827549"/>
    </source>
</evidence>
<feature type="region of interest" description="Disordered" evidence="5">
    <location>
        <begin position="1"/>
        <end position="32"/>
    </location>
</feature>
<keyword evidence="3" id="KW-0547">Nucleotide-binding</keyword>
<dbReference type="PANTHER" id="PTHR43272">
    <property type="entry name" value="LONG-CHAIN-FATTY-ACID--COA LIGASE"/>
    <property type="match status" value="1"/>
</dbReference>
<dbReference type="GO" id="GO:0035336">
    <property type="term" value="P:long-chain fatty-acyl-CoA metabolic process"/>
    <property type="evidence" value="ECO:0007669"/>
    <property type="project" value="TreeGrafter"/>
</dbReference>
<feature type="region of interest" description="Disordered" evidence="5">
    <location>
        <begin position="640"/>
        <end position="661"/>
    </location>
</feature>
<reference evidence="7" key="1">
    <citation type="submission" date="2023-10" db="EMBL/GenBank/DDBJ databases">
        <authorList>
            <person name="Noh H."/>
        </authorList>
    </citation>
    <scope>NUCLEOTIDE SEQUENCE</scope>
    <source>
        <strain evidence="7">DUCC4014</strain>
    </source>
</reference>
<accession>A0AAF0Y4C2</accession>
<dbReference type="InterPro" id="IPR042099">
    <property type="entry name" value="ANL_N_sf"/>
</dbReference>
<organism evidence="7 8">
    <name type="scientific">Vanrija pseudolonga</name>
    <dbReference type="NCBI Taxonomy" id="143232"/>
    <lineage>
        <taxon>Eukaryota</taxon>
        <taxon>Fungi</taxon>
        <taxon>Dikarya</taxon>
        <taxon>Basidiomycota</taxon>
        <taxon>Agaricomycotina</taxon>
        <taxon>Tremellomycetes</taxon>
        <taxon>Trichosporonales</taxon>
        <taxon>Trichosporonaceae</taxon>
        <taxon>Vanrija</taxon>
    </lineage>
</organism>
<sequence>MAPTTGPRRGEEASWEVDADKPKPKGETRARRSYCTKELTQRPAPGIDTVHDIILYAGRTHGSKNGWGSREVMDVITEEHEVTRTVGDKVHSTTVKKEFLHLSPLNWLSYEQVLWEVRTLGSGLRQLGIGTEWSGKGRSKSYFNLYAKSSASWMLMAQACAFNAVPICTLYDTLTADDLLFALNEASVLAMFTNADLLKTIERVIAKTPSLQLIVYDGTPEPGLLEKFNWCKDVKLVHVDEVRRLGMQSPHQAIRAKRDDVFCCMYTSGGGGRAKGVLLTHGNICSAVGSVHKLVGAALADHECYLAFLPQAHIFEFVVELVFSFIGIPIAYGRTTTLSDAGVRHCKNDIMEARPSIMIAVPQVWDLLRKGIVTKVDQSGKVKKSVFNMAVKAKTAAMEHSIPGVAGVTNALVFNQVKATTGGRLRLLFNGGGRVSKATQRFLSAALVKMVQGYGLTEGTAMACINHPNRMAIDTVGGPVPGCEIKLVDRPEAGLEYLSTDNPPRGEIYIRGPAVFKGYYKRPHLDVAAFTQDGWFRTGDIGQWNKDGTLSIIDRVLNHVSLAGGKHIALERLESIYKTCQFVGNGCLVANEKHAQPCMIVTPHAINLQAFLKKHAAVLSGVNLESSSSISISRLSLSSSTGSMTGSSITANTATTGTSTTSTTIPDIDIDELCSDPQVVRLCLQELNAVGKREGLKPNELLEALVLVPDEWTPETGMLTAAQKLRRMDIASHYQDQVNKVYKHVPDEGLLPLLEDFPAYVPDRKDSAITAISQAGPWPVPPPRAGAR</sequence>
<dbReference type="GeneID" id="87806667"/>
<evidence type="ECO:0000256" key="5">
    <source>
        <dbReference type="SAM" id="MobiDB-lite"/>
    </source>
</evidence>
<feature type="domain" description="AMP-dependent synthetase/ligase" evidence="6">
    <location>
        <begin position="103"/>
        <end position="520"/>
    </location>
</feature>
<dbReference type="GO" id="GO:0005524">
    <property type="term" value="F:ATP binding"/>
    <property type="evidence" value="ECO:0007669"/>
    <property type="project" value="UniProtKB-KW"/>
</dbReference>
<name>A0AAF0Y4C2_9TREE</name>
<evidence type="ECO:0000256" key="1">
    <source>
        <dbReference type="ARBA" id="ARBA00006432"/>
    </source>
</evidence>
<evidence type="ECO:0000256" key="2">
    <source>
        <dbReference type="ARBA" id="ARBA00022598"/>
    </source>
</evidence>
<dbReference type="AlphaFoldDB" id="A0AAF0Y4C2"/>
<dbReference type="GO" id="GO:0005811">
    <property type="term" value="C:lipid droplet"/>
    <property type="evidence" value="ECO:0007669"/>
    <property type="project" value="TreeGrafter"/>
</dbReference>
<dbReference type="Proteomes" id="UP000827549">
    <property type="component" value="Chromosome 2"/>
</dbReference>
<evidence type="ECO:0000259" key="6">
    <source>
        <dbReference type="Pfam" id="PF00501"/>
    </source>
</evidence>
<dbReference type="PANTHER" id="PTHR43272:SF83">
    <property type="entry name" value="ACYL-COA SYNTHETASE LONG-CHAIN, ISOFORM J"/>
    <property type="match status" value="1"/>
</dbReference>
<evidence type="ECO:0000313" key="7">
    <source>
        <dbReference type="EMBL" id="WOO79910.1"/>
    </source>
</evidence>
<dbReference type="Gene3D" id="3.40.50.12780">
    <property type="entry name" value="N-terminal domain of ligase-like"/>
    <property type="match status" value="1"/>
</dbReference>
<gene>
    <name evidence="7" type="primary">lcf2_0</name>
    <name evidence="7" type="ORF">LOC62_02G003424</name>
</gene>
<keyword evidence="4" id="KW-0067">ATP-binding</keyword>
<feature type="compositionally biased region" description="Basic and acidic residues" evidence="5">
    <location>
        <begin position="8"/>
        <end position="30"/>
    </location>
</feature>
<dbReference type="GO" id="GO:0005783">
    <property type="term" value="C:endoplasmic reticulum"/>
    <property type="evidence" value="ECO:0007669"/>
    <property type="project" value="TreeGrafter"/>
</dbReference>
<dbReference type="Pfam" id="PF00501">
    <property type="entry name" value="AMP-binding"/>
    <property type="match status" value="1"/>
</dbReference>
<dbReference type="SUPFAM" id="SSF56801">
    <property type="entry name" value="Acetyl-CoA synthetase-like"/>
    <property type="match status" value="1"/>
</dbReference>
<keyword evidence="2 7" id="KW-0436">Ligase</keyword>
<comment type="similarity">
    <text evidence="1">Belongs to the ATP-dependent AMP-binding enzyme family.</text>
</comment>
<dbReference type="GO" id="GO:0004467">
    <property type="term" value="F:long-chain fatty acid-CoA ligase activity"/>
    <property type="evidence" value="ECO:0007669"/>
    <property type="project" value="TreeGrafter"/>
</dbReference>
<dbReference type="GO" id="GO:0005886">
    <property type="term" value="C:plasma membrane"/>
    <property type="evidence" value="ECO:0007669"/>
    <property type="project" value="TreeGrafter"/>
</dbReference>
<protein>
    <submittedName>
        <fullName evidence="7">Long-chain-fatty-acid--CoA ligase 2</fullName>
    </submittedName>
</protein>
<keyword evidence="8" id="KW-1185">Reference proteome</keyword>